<dbReference type="InterPro" id="IPR016193">
    <property type="entry name" value="Cytidine_deaminase-like"/>
</dbReference>
<dbReference type="RefSeq" id="WP_117330026.1">
    <property type="nucleotide sequence ID" value="NZ_QUWK01000005.1"/>
</dbReference>
<dbReference type="SUPFAM" id="SSF53927">
    <property type="entry name" value="Cytidine deaminase-like"/>
    <property type="match status" value="1"/>
</dbReference>
<dbReference type="PANTHER" id="PTHR11079:SF179">
    <property type="entry name" value="TRNA(ADENINE(34)) DEAMINASE, CHLOROPLASTIC"/>
    <property type="match status" value="1"/>
</dbReference>
<protein>
    <submittedName>
        <fullName evidence="4">Nucleoside deaminase</fullName>
    </submittedName>
</protein>
<dbReference type="GO" id="GO:0016787">
    <property type="term" value="F:hydrolase activity"/>
    <property type="evidence" value="ECO:0007669"/>
    <property type="project" value="InterPro"/>
</dbReference>
<organism evidence="4 5">
    <name type="scientific">Sphaerochaeta halotolerans</name>
    <dbReference type="NCBI Taxonomy" id="2293840"/>
    <lineage>
        <taxon>Bacteria</taxon>
        <taxon>Pseudomonadati</taxon>
        <taxon>Spirochaetota</taxon>
        <taxon>Spirochaetia</taxon>
        <taxon>Spirochaetales</taxon>
        <taxon>Sphaerochaetaceae</taxon>
        <taxon>Sphaerochaeta</taxon>
    </lineage>
</organism>
<sequence length="169" mass="19011">MPTIKRSKPNKQDIKLLYETVRIAHQAKENGNHPFGALLADKDGEILLEQMNDYEEGGSAMHAETLLLFKASKLYDPELLATCTLYTNAEPCVMCTGAMYWTNVRRLVFGITEKKLLELTGADEQNPTFNLPSHDVLAHGQKDMEVVGPAEDEALLKAIVEDHRSFWIH</sequence>
<dbReference type="InterPro" id="IPR002125">
    <property type="entry name" value="CMP_dCMP_dom"/>
</dbReference>
<evidence type="ECO:0000259" key="3">
    <source>
        <dbReference type="PROSITE" id="PS51747"/>
    </source>
</evidence>
<dbReference type="InterPro" id="IPR016192">
    <property type="entry name" value="APOBEC/CMP_deaminase_Zn-bd"/>
</dbReference>
<proteinExistence type="predicted"/>
<keyword evidence="2" id="KW-0862">Zinc</keyword>
<dbReference type="Pfam" id="PF00383">
    <property type="entry name" value="dCMP_cyt_deam_1"/>
    <property type="match status" value="1"/>
</dbReference>
<evidence type="ECO:0000256" key="2">
    <source>
        <dbReference type="ARBA" id="ARBA00022833"/>
    </source>
</evidence>
<dbReference type="AlphaFoldDB" id="A0A372MHF5"/>
<dbReference type="Gene3D" id="3.40.140.10">
    <property type="entry name" value="Cytidine Deaminase, domain 2"/>
    <property type="match status" value="1"/>
</dbReference>
<name>A0A372MHF5_9SPIR</name>
<dbReference type="CDD" id="cd01285">
    <property type="entry name" value="nucleoside_deaminase"/>
    <property type="match status" value="1"/>
</dbReference>
<evidence type="ECO:0000256" key="1">
    <source>
        <dbReference type="ARBA" id="ARBA00022723"/>
    </source>
</evidence>
<dbReference type="EMBL" id="QUWK01000005">
    <property type="protein sequence ID" value="RFU95217.1"/>
    <property type="molecule type" value="Genomic_DNA"/>
</dbReference>
<dbReference type="PANTHER" id="PTHR11079">
    <property type="entry name" value="CYTOSINE DEAMINASE FAMILY MEMBER"/>
    <property type="match status" value="1"/>
</dbReference>
<evidence type="ECO:0000313" key="4">
    <source>
        <dbReference type="EMBL" id="RFU95217.1"/>
    </source>
</evidence>
<gene>
    <name evidence="4" type="ORF">DYP60_06220</name>
</gene>
<reference evidence="4 5" key="2">
    <citation type="submission" date="2018-09" db="EMBL/GenBank/DDBJ databases">
        <title>Genome of Sphaerochaeta halotolerans strain 4-11.</title>
        <authorList>
            <person name="Nazina T.N."/>
            <person name="Sokolova D.S."/>
        </authorList>
    </citation>
    <scope>NUCLEOTIDE SEQUENCE [LARGE SCALE GENOMIC DNA]</scope>
    <source>
        <strain evidence="4 5">4-11</strain>
    </source>
</reference>
<comment type="caution">
    <text evidence="4">The sequence shown here is derived from an EMBL/GenBank/DDBJ whole genome shotgun (WGS) entry which is preliminary data.</text>
</comment>
<feature type="domain" description="CMP/dCMP-type deaminase" evidence="3">
    <location>
        <begin position="11"/>
        <end position="124"/>
    </location>
</feature>
<dbReference type="GO" id="GO:0008270">
    <property type="term" value="F:zinc ion binding"/>
    <property type="evidence" value="ECO:0007669"/>
    <property type="project" value="InterPro"/>
</dbReference>
<keyword evidence="5" id="KW-1185">Reference proteome</keyword>
<dbReference type="PROSITE" id="PS00903">
    <property type="entry name" value="CYT_DCMP_DEAMINASES_1"/>
    <property type="match status" value="1"/>
</dbReference>
<evidence type="ECO:0000313" key="5">
    <source>
        <dbReference type="Proteomes" id="UP000264002"/>
    </source>
</evidence>
<dbReference type="Proteomes" id="UP000264002">
    <property type="component" value="Unassembled WGS sequence"/>
</dbReference>
<dbReference type="PROSITE" id="PS51747">
    <property type="entry name" value="CYT_DCMP_DEAMINASES_2"/>
    <property type="match status" value="1"/>
</dbReference>
<reference evidence="5" key="1">
    <citation type="submission" date="2018-08" db="EMBL/GenBank/DDBJ databases">
        <authorList>
            <person name="Grouzdev D.S."/>
            <person name="Krutkina M.S."/>
        </authorList>
    </citation>
    <scope>NUCLEOTIDE SEQUENCE [LARGE SCALE GENOMIC DNA]</scope>
    <source>
        <strain evidence="5">4-11</strain>
    </source>
</reference>
<keyword evidence="1" id="KW-0479">Metal-binding</keyword>
<accession>A0A372MHF5</accession>